<keyword evidence="7 17" id="KW-0812">Transmembrane</keyword>
<evidence type="ECO:0000256" key="4">
    <source>
        <dbReference type="ARBA" id="ARBA00021096"/>
    </source>
</evidence>
<evidence type="ECO:0000256" key="2">
    <source>
        <dbReference type="ARBA" id="ARBA00004448"/>
    </source>
</evidence>
<feature type="transmembrane region" description="Helical" evidence="17">
    <location>
        <begin position="216"/>
        <end position="237"/>
    </location>
</feature>
<keyword evidence="8" id="KW-0999">Mitochondrion inner membrane</keyword>
<comment type="subcellular location">
    <subcellularLocation>
        <location evidence="2">Mitochondrion inner membrane</location>
        <topology evidence="2">Multi-pass membrane protein</topology>
    </subcellularLocation>
</comment>
<evidence type="ECO:0000259" key="18">
    <source>
        <dbReference type="Pfam" id="PF00361"/>
    </source>
</evidence>
<evidence type="ECO:0000313" key="21">
    <source>
        <dbReference type="EMBL" id="QDP18086.1"/>
    </source>
</evidence>
<dbReference type="Pfam" id="PF00361">
    <property type="entry name" value="Proton_antipo_M"/>
    <property type="match status" value="1"/>
</dbReference>
<protein>
    <recommendedName>
        <fullName evidence="4 17">NADH-ubiquinone oxidoreductase chain 5</fullName>
        <ecNumber evidence="3 17">7.1.1.2</ecNumber>
    </recommendedName>
</protein>
<evidence type="ECO:0000256" key="15">
    <source>
        <dbReference type="ARBA" id="ARBA00023136"/>
    </source>
</evidence>
<comment type="similarity">
    <text evidence="17">Belongs to the complex I subunit 5 family.</text>
</comment>
<feature type="transmembrane region" description="Helical" evidence="17">
    <location>
        <begin position="152"/>
        <end position="170"/>
    </location>
</feature>
<keyword evidence="11 17" id="KW-1133">Transmembrane helix</keyword>
<evidence type="ECO:0000259" key="19">
    <source>
        <dbReference type="Pfam" id="PF00662"/>
    </source>
</evidence>
<name>A0A516IMU1_9ORTH</name>
<evidence type="ECO:0000256" key="9">
    <source>
        <dbReference type="ARBA" id="ARBA00022967"/>
    </source>
</evidence>
<evidence type="ECO:0000256" key="13">
    <source>
        <dbReference type="ARBA" id="ARBA00023075"/>
    </source>
</evidence>
<feature type="domain" description="NADH:quinone oxidoreductase/Mrp antiporter transmembrane" evidence="18">
    <location>
        <begin position="107"/>
        <end position="391"/>
    </location>
</feature>
<dbReference type="Pfam" id="PF06455">
    <property type="entry name" value="NADH5_C"/>
    <property type="match status" value="1"/>
</dbReference>
<dbReference type="PANTHER" id="PTHR42829:SF2">
    <property type="entry name" value="NADH-UBIQUINONE OXIDOREDUCTASE CHAIN 5"/>
    <property type="match status" value="1"/>
</dbReference>
<feature type="domain" description="NADH-Ubiquinone oxidoreductase (complex I) chain 5 N-terminal" evidence="19">
    <location>
        <begin position="44"/>
        <end position="90"/>
    </location>
</feature>
<dbReference type="Pfam" id="PF00662">
    <property type="entry name" value="Proton_antipo_N"/>
    <property type="match status" value="1"/>
</dbReference>
<evidence type="ECO:0000256" key="8">
    <source>
        <dbReference type="ARBA" id="ARBA00022792"/>
    </source>
</evidence>
<evidence type="ECO:0000256" key="10">
    <source>
        <dbReference type="ARBA" id="ARBA00022982"/>
    </source>
</evidence>
<keyword evidence="6" id="KW-0679">Respiratory chain</keyword>
<keyword evidence="14 17" id="KW-0496">Mitochondrion</keyword>
<evidence type="ECO:0000256" key="17">
    <source>
        <dbReference type="RuleBase" id="RU003404"/>
    </source>
</evidence>
<evidence type="ECO:0000256" key="11">
    <source>
        <dbReference type="ARBA" id="ARBA00022989"/>
    </source>
</evidence>
<dbReference type="InterPro" id="IPR001516">
    <property type="entry name" value="Proton_antipo_N"/>
</dbReference>
<feature type="transmembrane region" description="Helical" evidence="17">
    <location>
        <begin position="7"/>
        <end position="30"/>
    </location>
</feature>
<comment type="catalytic activity">
    <reaction evidence="16 17">
        <text>a ubiquinone + NADH + 5 H(+)(in) = a ubiquinol + NAD(+) + 4 H(+)(out)</text>
        <dbReference type="Rhea" id="RHEA:29091"/>
        <dbReference type="Rhea" id="RHEA-COMP:9565"/>
        <dbReference type="Rhea" id="RHEA-COMP:9566"/>
        <dbReference type="ChEBI" id="CHEBI:15378"/>
        <dbReference type="ChEBI" id="CHEBI:16389"/>
        <dbReference type="ChEBI" id="CHEBI:17976"/>
        <dbReference type="ChEBI" id="CHEBI:57540"/>
        <dbReference type="ChEBI" id="CHEBI:57945"/>
        <dbReference type="EC" id="7.1.1.2"/>
    </reaction>
</comment>
<dbReference type="GO" id="GO:0042773">
    <property type="term" value="P:ATP synthesis coupled electron transport"/>
    <property type="evidence" value="ECO:0007669"/>
    <property type="project" value="InterPro"/>
</dbReference>
<keyword evidence="5 17" id="KW-0813">Transport</keyword>
<evidence type="ECO:0000256" key="7">
    <source>
        <dbReference type="ARBA" id="ARBA00022692"/>
    </source>
</evidence>
<keyword evidence="13 17" id="KW-0830">Ubiquinone</keyword>
<dbReference type="EC" id="7.1.1.2" evidence="3 17"/>
<dbReference type="InterPro" id="IPR003945">
    <property type="entry name" value="NU5C-like"/>
</dbReference>
<feature type="transmembrane region" description="Helical" evidence="17">
    <location>
        <begin position="340"/>
        <end position="363"/>
    </location>
</feature>
<keyword evidence="10" id="KW-0249">Electron transport</keyword>
<evidence type="ECO:0000256" key="16">
    <source>
        <dbReference type="ARBA" id="ARBA00049551"/>
    </source>
</evidence>
<feature type="transmembrane region" description="Helical" evidence="17">
    <location>
        <begin position="90"/>
        <end position="107"/>
    </location>
</feature>
<evidence type="ECO:0000256" key="5">
    <source>
        <dbReference type="ARBA" id="ARBA00022448"/>
    </source>
</evidence>
<evidence type="ECO:0000256" key="1">
    <source>
        <dbReference type="ARBA" id="ARBA00003257"/>
    </source>
</evidence>
<dbReference type="GO" id="GO:0003954">
    <property type="term" value="F:NADH dehydrogenase activity"/>
    <property type="evidence" value="ECO:0007669"/>
    <property type="project" value="TreeGrafter"/>
</dbReference>
<keyword evidence="15 17" id="KW-0472">Membrane</keyword>
<comment type="function">
    <text evidence="1">Core subunit of the mitochondrial membrane respiratory chain NADH dehydrogenase (Complex I) that is believed to belong to the minimal assembly required for catalysis. Complex I functions in the transfer of electrons from NADH to the respiratory chain. The immediate electron acceptor for the enzyme is believed to be ubiquinone.</text>
</comment>
<comment type="function">
    <text evidence="17">Core subunit of the mitochondrial membrane respiratory chain NADH dehydrogenase (Complex I) which catalyzes electron transfer from NADH through the respiratory chain, using ubiquinone as an electron acceptor. Essential for the catalytic activity and assembly of complex I.</text>
</comment>
<feature type="transmembrane region" description="Helical" evidence="17">
    <location>
        <begin position="50"/>
        <end position="78"/>
    </location>
</feature>
<feature type="transmembrane region" description="Helical" evidence="17">
    <location>
        <begin position="243"/>
        <end position="266"/>
    </location>
</feature>
<dbReference type="EMBL" id="MK514105">
    <property type="protein sequence ID" value="QDP18086.1"/>
    <property type="molecule type" value="Genomic_DNA"/>
</dbReference>
<sequence length="461" mass="52623">MHVINICFLGGYILFFISLMIFSFSLYYLLYDLTLFVEWELFELNSSMVVMTLIFDWMSLIFMSFVIFISSLVIYYSYDYMSGESNINRFILLVLMFIFSMIFLILSPNLISILLGWDGLGLVSYCLVIYYQNVKSYNAGMLTALTNRIGDVAILISIAWMMNFGSWNYIYYYDFVMGSFEMQIITFLIILASMTKSAQIPFSSWLPAAMAAPTPVSALVHSSTLVTAGVYLLIRFWPMLESFYFGKFLLLIGCLTMFMSGLGANFEFDLKKIIALSTLSQLGLMMSILSMGYPMVAFFHLLTHALFKALLFMCAGSMIHNLKDCQDIRYMGSIVNFMPLTCVCFNVSSLSLCGIPFLAGFYSKDLILELVSLSWINLFIFFIYFFSTGLTASYSFRLFYYSVSGENNYFPSFSFDDSSYNISFGMIILLIVAVFGGSMLSWLIFPCSYLINLPFYLKSLT</sequence>
<feature type="transmembrane region" description="Helical" evidence="17">
    <location>
        <begin position="420"/>
        <end position="445"/>
    </location>
</feature>
<dbReference type="GO" id="GO:0015990">
    <property type="term" value="P:electron transport coupled proton transport"/>
    <property type="evidence" value="ECO:0007669"/>
    <property type="project" value="TreeGrafter"/>
</dbReference>
<keyword evidence="12 17" id="KW-0520">NAD</keyword>
<evidence type="ECO:0000256" key="3">
    <source>
        <dbReference type="ARBA" id="ARBA00012944"/>
    </source>
</evidence>
<feature type="transmembrane region" description="Helical" evidence="17">
    <location>
        <begin position="375"/>
        <end position="400"/>
    </location>
</feature>
<evidence type="ECO:0000259" key="20">
    <source>
        <dbReference type="Pfam" id="PF06455"/>
    </source>
</evidence>
<proteinExistence type="inferred from homology"/>
<dbReference type="InterPro" id="IPR001750">
    <property type="entry name" value="ND/Mrp_TM"/>
</dbReference>
<dbReference type="GO" id="GO:0008137">
    <property type="term" value="F:NADH dehydrogenase (ubiquinone) activity"/>
    <property type="evidence" value="ECO:0007669"/>
    <property type="project" value="UniProtKB-EC"/>
</dbReference>
<geneLocation type="mitochondrion" evidence="21"/>
<keyword evidence="9" id="KW-1278">Translocase</keyword>
<feature type="domain" description="NADH dehydrogenase subunit 5 C-terminal" evidence="20">
    <location>
        <begin position="394"/>
        <end position="460"/>
    </location>
</feature>
<accession>A0A516IMU1</accession>
<organism evidence="21">
    <name type="scientific">Monistria discrepans</name>
    <dbReference type="NCBI Taxonomy" id="1634151"/>
    <lineage>
        <taxon>Eukaryota</taxon>
        <taxon>Metazoa</taxon>
        <taxon>Ecdysozoa</taxon>
        <taxon>Arthropoda</taxon>
        <taxon>Hexapoda</taxon>
        <taxon>Insecta</taxon>
        <taxon>Pterygota</taxon>
        <taxon>Neoptera</taxon>
        <taxon>Polyneoptera</taxon>
        <taxon>Orthoptera</taxon>
        <taxon>Caelifera</taxon>
        <taxon>Acrididea</taxon>
        <taxon>Acridomorpha</taxon>
        <taxon>Pyrgomorphoidea</taxon>
        <taxon>Pyrgomorphidae</taxon>
        <taxon>Pyrgomorphinae</taxon>
        <taxon>Monistria</taxon>
    </lineage>
</organism>
<evidence type="ECO:0000256" key="14">
    <source>
        <dbReference type="ARBA" id="ARBA00023128"/>
    </source>
</evidence>
<dbReference type="PANTHER" id="PTHR42829">
    <property type="entry name" value="NADH-UBIQUINONE OXIDOREDUCTASE CHAIN 5"/>
    <property type="match status" value="1"/>
</dbReference>
<evidence type="ECO:0000256" key="6">
    <source>
        <dbReference type="ARBA" id="ARBA00022660"/>
    </source>
</evidence>
<dbReference type="AlphaFoldDB" id="A0A516IMU1"/>
<dbReference type="InterPro" id="IPR010934">
    <property type="entry name" value="NADH_DH_su5_C"/>
</dbReference>
<reference evidence="21" key="1">
    <citation type="journal article" date="2019" name="Mol. Phylogenet. Evol.">
        <title>On the origin of the New World Pyrgomorphidae (Insecta: Orthoptera).</title>
        <authorList>
            <person name="Marino-Perez R."/>
            <person name="Song H."/>
        </authorList>
    </citation>
    <scope>NUCLEOTIDE SEQUENCE</scope>
    <source>
        <tissue evidence="21">Femur muscle</tissue>
    </source>
</reference>
<gene>
    <name evidence="21" type="primary">nad5</name>
</gene>
<dbReference type="PRINTS" id="PR01434">
    <property type="entry name" value="NADHDHGNASE5"/>
</dbReference>
<feature type="transmembrane region" description="Helical" evidence="17">
    <location>
        <begin position="176"/>
        <end position="195"/>
    </location>
</feature>
<dbReference type="GO" id="GO:0005743">
    <property type="term" value="C:mitochondrial inner membrane"/>
    <property type="evidence" value="ECO:0007669"/>
    <property type="project" value="UniProtKB-SubCell"/>
</dbReference>
<evidence type="ECO:0000256" key="12">
    <source>
        <dbReference type="ARBA" id="ARBA00023027"/>
    </source>
</evidence>